<proteinExistence type="predicted"/>
<evidence type="ECO:0000256" key="1">
    <source>
        <dbReference type="SAM" id="MobiDB-lite"/>
    </source>
</evidence>
<feature type="compositionally biased region" description="Polar residues" evidence="1">
    <location>
        <begin position="120"/>
        <end position="135"/>
    </location>
</feature>
<dbReference type="AlphaFoldDB" id="A0A7R9BIP4"/>
<dbReference type="EMBL" id="CAJPEX010000549">
    <property type="protein sequence ID" value="CAG0916236.1"/>
    <property type="molecule type" value="Genomic_DNA"/>
</dbReference>
<feature type="region of interest" description="Disordered" evidence="1">
    <location>
        <begin position="1"/>
        <end position="39"/>
    </location>
</feature>
<accession>A0A7R9BIP4</accession>
<feature type="compositionally biased region" description="Polar residues" evidence="1">
    <location>
        <begin position="25"/>
        <end position="36"/>
    </location>
</feature>
<evidence type="ECO:0000313" key="2">
    <source>
        <dbReference type="EMBL" id="CAD7276084.1"/>
    </source>
</evidence>
<protein>
    <submittedName>
        <fullName evidence="2">Uncharacterized protein</fullName>
    </submittedName>
</protein>
<keyword evidence="3" id="KW-1185">Reference proteome</keyword>
<organism evidence="2">
    <name type="scientific">Notodromas monacha</name>
    <dbReference type="NCBI Taxonomy" id="399045"/>
    <lineage>
        <taxon>Eukaryota</taxon>
        <taxon>Metazoa</taxon>
        <taxon>Ecdysozoa</taxon>
        <taxon>Arthropoda</taxon>
        <taxon>Crustacea</taxon>
        <taxon>Oligostraca</taxon>
        <taxon>Ostracoda</taxon>
        <taxon>Podocopa</taxon>
        <taxon>Podocopida</taxon>
        <taxon>Cypridocopina</taxon>
        <taxon>Cypridoidea</taxon>
        <taxon>Cyprididae</taxon>
        <taxon>Notodromas</taxon>
    </lineage>
</organism>
<sequence length="277" mass="29988">MEEVTHPPSGCTVRRKTGPEFRSWDLTSLDPSSGSPTPCPAGAHSNITLGSRKIPGPCDFLLLQAVFLALPGGDGFSRSKLKNKSSYVTAVSAVQGTGSSASRSIDGRKPAGRQAPVGPTASQGSSWPRESPVHQTATAMDEIPVILSSPADDNRRQSELDCLRLPDTNNRAKSIEFLCRDGEELLKLVDPFAEMGPANGTRAEVGSEIELIINRLQWPEAEWNLMQCIHSALEGRNDIDSLIQTRSEIFSIVGENVNVLPQDAKVLQRAFQRIRGC</sequence>
<gene>
    <name evidence="2" type="ORF">NMOB1V02_LOCUS3862</name>
</gene>
<dbReference type="Proteomes" id="UP000678499">
    <property type="component" value="Unassembled WGS sequence"/>
</dbReference>
<reference evidence="2" key="1">
    <citation type="submission" date="2020-11" db="EMBL/GenBank/DDBJ databases">
        <authorList>
            <person name="Tran Van P."/>
        </authorList>
    </citation>
    <scope>NUCLEOTIDE SEQUENCE</scope>
</reference>
<name>A0A7R9BIP4_9CRUS</name>
<feature type="region of interest" description="Disordered" evidence="1">
    <location>
        <begin position="96"/>
        <end position="135"/>
    </location>
</feature>
<dbReference type="EMBL" id="OA882586">
    <property type="protein sequence ID" value="CAD7276084.1"/>
    <property type="molecule type" value="Genomic_DNA"/>
</dbReference>
<evidence type="ECO:0000313" key="3">
    <source>
        <dbReference type="Proteomes" id="UP000678499"/>
    </source>
</evidence>